<dbReference type="EMBL" id="DYVF01000022">
    <property type="protein sequence ID" value="HJG30361.1"/>
    <property type="molecule type" value="Genomic_DNA"/>
</dbReference>
<comment type="caution">
    <text evidence="1">The sequence shown here is derived from an EMBL/GenBank/DDBJ whole genome shotgun (WGS) entry which is preliminary data.</text>
</comment>
<protein>
    <submittedName>
        <fullName evidence="1">PqqD family protein</fullName>
    </submittedName>
</protein>
<accession>A0A921INR6</accession>
<sequence>MKLKDGFVLREVAGSYMVVPVGKRTAEIPGVIALTETGAVLWKLLEQGATEDELVSALLDEYEVSADQAAADVHSFIEKAGAQGLLEE</sequence>
<dbReference type="AlphaFoldDB" id="A0A921INR6"/>
<evidence type="ECO:0000313" key="1">
    <source>
        <dbReference type="EMBL" id="HJG30361.1"/>
    </source>
</evidence>
<evidence type="ECO:0000313" key="2">
    <source>
        <dbReference type="Proteomes" id="UP000746751"/>
    </source>
</evidence>
<reference evidence="1" key="2">
    <citation type="submission" date="2021-09" db="EMBL/GenBank/DDBJ databases">
        <authorList>
            <person name="Gilroy R."/>
        </authorList>
    </citation>
    <scope>NUCLEOTIDE SEQUENCE</scope>
    <source>
        <strain evidence="1">ChiGjej2B2-7701</strain>
    </source>
</reference>
<organism evidence="1 2">
    <name type="scientific">Collinsella ihumii</name>
    <dbReference type="NCBI Taxonomy" id="1720204"/>
    <lineage>
        <taxon>Bacteria</taxon>
        <taxon>Bacillati</taxon>
        <taxon>Actinomycetota</taxon>
        <taxon>Coriobacteriia</taxon>
        <taxon>Coriobacteriales</taxon>
        <taxon>Coriobacteriaceae</taxon>
        <taxon>Collinsella</taxon>
    </lineage>
</organism>
<name>A0A921INR6_9ACTN</name>
<dbReference type="InterPro" id="IPR008792">
    <property type="entry name" value="PQQD"/>
</dbReference>
<gene>
    <name evidence="1" type="ORF">K8U80_03075</name>
</gene>
<reference evidence="1" key="1">
    <citation type="journal article" date="2021" name="PeerJ">
        <title>Extensive microbial diversity within the chicken gut microbiome revealed by metagenomics and culture.</title>
        <authorList>
            <person name="Gilroy R."/>
            <person name="Ravi A."/>
            <person name="Getino M."/>
            <person name="Pursley I."/>
            <person name="Horton D.L."/>
            <person name="Alikhan N.F."/>
            <person name="Baker D."/>
            <person name="Gharbi K."/>
            <person name="Hall N."/>
            <person name="Watson M."/>
            <person name="Adriaenssens E.M."/>
            <person name="Foster-Nyarko E."/>
            <person name="Jarju S."/>
            <person name="Secka A."/>
            <person name="Antonio M."/>
            <person name="Oren A."/>
            <person name="Chaudhuri R.R."/>
            <person name="La Ragione R."/>
            <person name="Hildebrand F."/>
            <person name="Pallen M.J."/>
        </authorList>
    </citation>
    <scope>NUCLEOTIDE SEQUENCE</scope>
    <source>
        <strain evidence="1">ChiGjej2B2-7701</strain>
    </source>
</reference>
<dbReference type="InterPro" id="IPR041881">
    <property type="entry name" value="PqqD_sf"/>
</dbReference>
<proteinExistence type="predicted"/>
<dbReference type="Gene3D" id="1.10.10.1150">
    <property type="entry name" value="Coenzyme PQQ synthesis protein D (PqqD)"/>
    <property type="match status" value="1"/>
</dbReference>
<dbReference type="Pfam" id="PF05402">
    <property type="entry name" value="PqqD"/>
    <property type="match status" value="1"/>
</dbReference>
<dbReference type="Proteomes" id="UP000746751">
    <property type="component" value="Unassembled WGS sequence"/>
</dbReference>